<dbReference type="PRINTS" id="PR00461">
    <property type="entry name" value="PLPEROXIDASE"/>
</dbReference>
<evidence type="ECO:0000256" key="14">
    <source>
        <dbReference type="PIRSR" id="PIRSR600823-2"/>
    </source>
</evidence>
<evidence type="ECO:0000313" key="21">
    <source>
        <dbReference type="Proteomes" id="UP000007306"/>
    </source>
</evidence>
<dbReference type="GO" id="GO:0006979">
    <property type="term" value="P:response to oxidative stress"/>
    <property type="evidence" value="ECO:0007669"/>
    <property type="project" value="UniProtKB-UniRule"/>
</dbReference>
<accession>I1PR62</accession>
<evidence type="ECO:0000256" key="3">
    <source>
        <dbReference type="ARBA" id="ARBA00022559"/>
    </source>
</evidence>
<dbReference type="PANTHER" id="PTHR31517">
    <property type="match status" value="1"/>
</dbReference>
<dbReference type="PRINTS" id="PR00458">
    <property type="entry name" value="PEROXIDASE"/>
</dbReference>
<dbReference type="RefSeq" id="XP_052152128.1">
    <property type="nucleotide sequence ID" value="XM_052296168.1"/>
</dbReference>
<feature type="chain" id="PRO_5005135556" description="Peroxidase" evidence="18">
    <location>
        <begin position="36"/>
        <end position="347"/>
    </location>
</feature>
<feature type="active site" description="Proton acceptor" evidence="13">
    <location>
        <position position="80"/>
    </location>
</feature>
<keyword evidence="8 15" id="KW-0408">Iron</keyword>
<dbReference type="GO" id="GO:0046872">
    <property type="term" value="F:metal ion binding"/>
    <property type="evidence" value="ECO:0007669"/>
    <property type="project" value="UniProtKB-UniRule"/>
</dbReference>
<keyword evidence="3 18" id="KW-0575">Peroxidase</keyword>
<feature type="binding site" evidence="15">
    <location>
        <position position="99"/>
    </location>
    <ligand>
        <name>Ca(2+)</name>
        <dbReference type="ChEBI" id="CHEBI:29108"/>
        <label>1</label>
    </ligand>
</feature>
<evidence type="ECO:0000313" key="20">
    <source>
        <dbReference type="EnsemblPlants" id="ORGLA04G0268100.1"/>
    </source>
</evidence>
<feature type="binding site" evidence="15">
    <location>
        <position position="209"/>
    </location>
    <ligand>
        <name>Ca(2+)</name>
        <dbReference type="ChEBI" id="CHEBI:29108"/>
        <label>2</label>
    </ligand>
</feature>
<keyword evidence="4 18" id="KW-0349">Heme</keyword>
<dbReference type="GeneID" id="127770443"/>
<evidence type="ECO:0000259" key="19">
    <source>
        <dbReference type="PROSITE" id="PS50873"/>
    </source>
</evidence>
<dbReference type="GO" id="GO:0020037">
    <property type="term" value="F:heme binding"/>
    <property type="evidence" value="ECO:0007669"/>
    <property type="project" value="UniProtKB-UniRule"/>
</dbReference>
<keyword evidence="6 15" id="KW-0106">Calcium</keyword>
<feature type="binding site" evidence="15">
    <location>
        <position position="252"/>
    </location>
    <ligand>
        <name>Ca(2+)</name>
        <dbReference type="ChEBI" id="CHEBI:29108"/>
        <label>2</label>
    </ligand>
</feature>
<feature type="binding site" evidence="15">
    <location>
        <position position="247"/>
    </location>
    <ligand>
        <name>Ca(2+)</name>
        <dbReference type="ChEBI" id="CHEBI:29108"/>
        <label>2</label>
    </ligand>
</feature>
<keyword evidence="5 15" id="KW-0479">Metal-binding</keyword>
<dbReference type="OMA" id="RKMAANC"/>
<dbReference type="FunFam" id="1.10.520.10:FF:000009">
    <property type="entry name" value="Peroxidase"/>
    <property type="match status" value="1"/>
</dbReference>
<evidence type="ECO:0000256" key="1">
    <source>
        <dbReference type="ARBA" id="ARBA00000189"/>
    </source>
</evidence>
<feature type="binding site" evidence="15">
    <location>
        <position position="244"/>
    </location>
    <ligand>
        <name>Ca(2+)</name>
        <dbReference type="ChEBI" id="CHEBI:29108"/>
        <label>2</label>
    </ligand>
</feature>
<comment type="cofactor">
    <cofactor evidence="15 18">
        <name>Ca(2+)</name>
        <dbReference type="ChEBI" id="CHEBI:29108"/>
    </cofactor>
    <text evidence="15 18">Binds 2 calcium ions per subunit.</text>
</comment>
<comment type="subcellular location">
    <subcellularLocation>
        <location evidence="18">Secreted</location>
    </subcellularLocation>
</comment>
<dbReference type="Gene3D" id="1.10.520.10">
    <property type="match status" value="1"/>
</dbReference>
<dbReference type="AlphaFoldDB" id="I1PR62"/>
<feature type="disulfide bond" evidence="17">
    <location>
        <begin position="47"/>
        <end position="128"/>
    </location>
</feature>
<gene>
    <name evidence="20" type="primary">LOC127770443</name>
</gene>
<name>I1PR62_ORYGL</name>
<evidence type="ECO:0000256" key="18">
    <source>
        <dbReference type="RuleBase" id="RU362060"/>
    </source>
</evidence>
<evidence type="ECO:0000256" key="7">
    <source>
        <dbReference type="ARBA" id="ARBA00023002"/>
    </source>
</evidence>
<keyword evidence="7 18" id="KW-0560">Oxidoreductase</keyword>
<feature type="disulfide bond" evidence="17">
    <location>
        <begin position="82"/>
        <end position="87"/>
    </location>
</feature>
<keyword evidence="10" id="KW-0325">Glycoprotein</keyword>
<dbReference type="InterPro" id="IPR010255">
    <property type="entry name" value="Haem_peroxidase_sf"/>
</dbReference>
<feature type="binding site" evidence="15">
    <location>
        <position position="88"/>
    </location>
    <ligand>
        <name>Ca(2+)</name>
        <dbReference type="ChEBI" id="CHEBI:29108"/>
        <label>1</label>
    </ligand>
</feature>
<reference evidence="20 21" key="2">
    <citation type="submission" date="2018-04" db="EMBL/GenBank/DDBJ databases">
        <title>OglaRS2 (Oryza glaberrima Reference Sequence Version 2).</title>
        <authorList>
            <person name="Zhang J."/>
            <person name="Kudrna D."/>
            <person name="Lee S."/>
            <person name="Talag J."/>
            <person name="Rajasekar S."/>
            <person name="Wing R.A."/>
        </authorList>
    </citation>
    <scope>NUCLEOTIDE SEQUENCE [LARGE SCALE GENOMIC DNA]</scope>
    <source>
        <strain evidence="20 21">cv. IRGC 96717</strain>
    </source>
</reference>
<evidence type="ECO:0000256" key="4">
    <source>
        <dbReference type="ARBA" id="ARBA00022617"/>
    </source>
</evidence>
<dbReference type="STRING" id="4538.I1PR62"/>
<dbReference type="eggNOG" id="ENOG502QT8W">
    <property type="taxonomic scope" value="Eukaryota"/>
</dbReference>
<evidence type="ECO:0000256" key="2">
    <source>
        <dbReference type="ARBA" id="ARBA00006873"/>
    </source>
</evidence>
<keyword evidence="9 17" id="KW-1015">Disulfide bond</keyword>
<keyword evidence="18" id="KW-0964">Secreted</keyword>
<dbReference type="InterPro" id="IPR033905">
    <property type="entry name" value="Secretory_peroxidase"/>
</dbReference>
<dbReference type="Gene3D" id="1.10.420.10">
    <property type="entry name" value="Peroxidase, domain 2"/>
    <property type="match status" value="1"/>
</dbReference>
<dbReference type="PROSITE" id="PS00436">
    <property type="entry name" value="PEROXIDASE_2"/>
    <property type="match status" value="1"/>
</dbReference>
<dbReference type="GO" id="GO:0005576">
    <property type="term" value="C:extracellular region"/>
    <property type="evidence" value="ECO:0007669"/>
    <property type="project" value="UniProtKB-SubCell"/>
</dbReference>
<feature type="signal peptide" evidence="18">
    <location>
        <begin position="1"/>
        <end position="35"/>
    </location>
</feature>
<dbReference type="KEGG" id="ogl:127770443"/>
<dbReference type="PROSITE" id="PS50873">
    <property type="entry name" value="PEROXIDASE_4"/>
    <property type="match status" value="1"/>
</dbReference>
<sequence>MAATAGRTAGALAVLQLASIVAAAVLLSSPPAAAAEPSVDFIDVVACSQSQVDSIVRSAVQAALQREIALAAGLIRIFFHDCFPQGCDASVYLSGANSEQGMPPNANSLQPRALQLVEDIRAKVHAACGPTVSCTDISALATRAAVVLSGGPTYPVPLGQLDSLAPAPLRLVNQLPGPGTSSVQALIDLFGSRGMGDAADLVALSGGHTVGKSKCAFVRPVDDAFSRKMAANCSANPNTKQDLDVVTPITFDNGYYIALTRKQGVFTSDMALILDPQTAAIVRRFAQDKAAFFTQFVTSIVKLSKVPRPGGNKGEIRRNCFKTNSGARLVDVVEAAASVVEGFAASA</sequence>
<evidence type="ECO:0000256" key="12">
    <source>
        <dbReference type="ARBA" id="ARBA00023324"/>
    </source>
</evidence>
<comment type="similarity">
    <text evidence="18">Belongs to the peroxidase family. Classical plant (class III) peroxidase subfamily.</text>
</comment>
<dbReference type="PANTHER" id="PTHR31517:SF51">
    <property type="entry name" value="PEROXIDASE 55"/>
    <property type="match status" value="1"/>
</dbReference>
<evidence type="ECO:0000256" key="16">
    <source>
        <dbReference type="PIRSR" id="PIRSR600823-4"/>
    </source>
</evidence>
<dbReference type="PROSITE" id="PS00435">
    <property type="entry name" value="PEROXIDASE_1"/>
    <property type="match status" value="1"/>
</dbReference>
<dbReference type="EC" id="1.11.1.7" evidence="18"/>
<dbReference type="EnsemblPlants" id="ORGLA04G0268100.1">
    <property type="protein sequence ID" value="ORGLA04G0268100.1"/>
    <property type="gene ID" value="ORGLA04G0268100"/>
</dbReference>
<evidence type="ECO:0000256" key="17">
    <source>
        <dbReference type="PIRSR" id="PIRSR600823-5"/>
    </source>
</evidence>
<keyword evidence="12 18" id="KW-0376">Hydrogen peroxide</keyword>
<feature type="binding site" evidence="15">
    <location>
        <position position="90"/>
    </location>
    <ligand>
        <name>Ca(2+)</name>
        <dbReference type="ChEBI" id="CHEBI:29108"/>
        <label>1</label>
    </ligand>
</feature>
<dbReference type="Proteomes" id="UP000007306">
    <property type="component" value="Chromosome 4"/>
</dbReference>
<evidence type="ECO:0000256" key="5">
    <source>
        <dbReference type="ARBA" id="ARBA00022723"/>
    </source>
</evidence>
<dbReference type="GO" id="GO:0140825">
    <property type="term" value="F:lactoperoxidase activity"/>
    <property type="evidence" value="ECO:0007669"/>
    <property type="project" value="UniProtKB-EC"/>
</dbReference>
<comment type="function">
    <text evidence="18">Removal of H(2)O(2), oxidation of toxic reductants, biosynthesis and degradation of lignin, suberization, auxin catabolism, response to environmental stresses such as wounding, pathogen attack and oxidative stress.</text>
</comment>
<evidence type="ECO:0000256" key="13">
    <source>
        <dbReference type="PIRSR" id="PIRSR600823-1"/>
    </source>
</evidence>
<keyword evidence="21" id="KW-1185">Reference proteome</keyword>
<dbReference type="InterPro" id="IPR019794">
    <property type="entry name" value="Peroxidases_AS"/>
</dbReference>
<dbReference type="Pfam" id="PF00141">
    <property type="entry name" value="peroxidase"/>
    <property type="match status" value="1"/>
</dbReference>
<evidence type="ECO:0000256" key="6">
    <source>
        <dbReference type="ARBA" id="ARBA00022837"/>
    </source>
</evidence>
<dbReference type="InterPro" id="IPR002016">
    <property type="entry name" value="Haem_peroxidase"/>
</dbReference>
<feature type="domain" description="Plant heme peroxidase family profile" evidence="19">
    <location>
        <begin position="36"/>
        <end position="324"/>
    </location>
</feature>
<evidence type="ECO:0000256" key="11">
    <source>
        <dbReference type="ARBA" id="ARBA00023283"/>
    </source>
</evidence>
<evidence type="ECO:0000256" key="10">
    <source>
        <dbReference type="ARBA" id="ARBA00023180"/>
    </source>
</evidence>
<protein>
    <recommendedName>
        <fullName evidence="18">Peroxidase</fullName>
        <ecNumber evidence="18">1.11.1.7</ecNumber>
    </recommendedName>
</protein>
<evidence type="ECO:0000256" key="9">
    <source>
        <dbReference type="ARBA" id="ARBA00023157"/>
    </source>
</evidence>
<dbReference type="CDD" id="cd00693">
    <property type="entry name" value="secretory_peroxidase"/>
    <property type="match status" value="1"/>
</dbReference>
<reference evidence="20" key="1">
    <citation type="submission" date="2015-06" db="UniProtKB">
        <authorList>
            <consortium name="EnsemblPlants"/>
        </authorList>
    </citation>
    <scope>IDENTIFICATION</scope>
</reference>
<dbReference type="FunFam" id="1.10.420.10:FF:000001">
    <property type="entry name" value="Peroxidase"/>
    <property type="match status" value="1"/>
</dbReference>
<keyword evidence="18" id="KW-0732">Signal</keyword>
<feature type="binding site" description="axial binding residue" evidence="15">
    <location>
        <position position="208"/>
    </location>
    <ligand>
        <name>heme b</name>
        <dbReference type="ChEBI" id="CHEBI:60344"/>
    </ligand>
    <ligandPart>
        <name>Fe</name>
        <dbReference type="ChEBI" id="CHEBI:18248"/>
    </ligandPart>
</feature>
<proteinExistence type="inferred from homology"/>
<feature type="binding site" evidence="14">
    <location>
        <position position="176"/>
    </location>
    <ligand>
        <name>substrate</name>
    </ligand>
</feature>
<comment type="similarity">
    <text evidence="2">Belongs to the peroxidase family. Ascorbate peroxidase subfamily.</text>
</comment>
<feature type="site" description="Transition state stabilizer" evidence="16">
    <location>
        <position position="76"/>
    </location>
</feature>
<dbReference type="HOGENOM" id="CLU_010543_0_1_1"/>
<comment type="catalytic activity">
    <reaction evidence="1 18">
        <text>2 a phenolic donor + H2O2 = 2 a phenolic radical donor + 2 H2O</text>
        <dbReference type="Rhea" id="RHEA:56136"/>
        <dbReference type="ChEBI" id="CHEBI:15377"/>
        <dbReference type="ChEBI" id="CHEBI:16240"/>
        <dbReference type="ChEBI" id="CHEBI:139520"/>
        <dbReference type="ChEBI" id="CHEBI:139521"/>
        <dbReference type="EC" id="1.11.1.7"/>
    </reaction>
</comment>
<dbReference type="SUPFAM" id="SSF48113">
    <property type="entry name" value="Heme-dependent peroxidases"/>
    <property type="match status" value="1"/>
</dbReference>
<feature type="binding site" evidence="15">
    <location>
        <position position="86"/>
    </location>
    <ligand>
        <name>Ca(2+)</name>
        <dbReference type="ChEBI" id="CHEBI:29108"/>
        <label>1</label>
    </ligand>
</feature>
<feature type="binding site" evidence="15">
    <location>
        <position position="81"/>
    </location>
    <ligand>
        <name>Ca(2+)</name>
        <dbReference type="ChEBI" id="CHEBI:29108"/>
        <label>1</label>
    </ligand>
</feature>
<comment type="cofactor">
    <cofactor evidence="15 18">
        <name>heme b</name>
        <dbReference type="ChEBI" id="CHEBI:60344"/>
    </cofactor>
    <text evidence="15 18">Binds 1 heme b (iron(II)-protoporphyrin IX) group per subunit.</text>
</comment>
<evidence type="ECO:0000256" key="15">
    <source>
        <dbReference type="PIRSR" id="PIRSR600823-3"/>
    </source>
</evidence>
<dbReference type="Gramene" id="ORGLA04G0268100.1">
    <property type="protein sequence ID" value="ORGLA04G0268100.1"/>
    <property type="gene ID" value="ORGLA04G0268100"/>
</dbReference>
<dbReference type="InterPro" id="IPR000823">
    <property type="entry name" value="Peroxidase_pln"/>
</dbReference>
<keyword evidence="11" id="KW-0873">Pyrrolidone carboxylic acid</keyword>
<feature type="disulfide bond" evidence="17">
    <location>
        <begin position="134"/>
        <end position="320"/>
    </location>
</feature>
<evidence type="ECO:0000256" key="8">
    <source>
        <dbReference type="ARBA" id="ARBA00023004"/>
    </source>
</evidence>
<feature type="disulfide bond" evidence="17">
    <location>
        <begin position="215"/>
        <end position="233"/>
    </location>
</feature>
<dbReference type="InterPro" id="IPR019793">
    <property type="entry name" value="Peroxidases_heam-ligand_BS"/>
</dbReference>
<dbReference type="GO" id="GO:0042744">
    <property type="term" value="P:hydrogen peroxide catabolic process"/>
    <property type="evidence" value="ECO:0007669"/>
    <property type="project" value="UniProtKB-KW"/>
</dbReference>
<organism evidence="20 21">
    <name type="scientific">Oryza glaberrima</name>
    <name type="common">African rice</name>
    <dbReference type="NCBI Taxonomy" id="4538"/>
    <lineage>
        <taxon>Eukaryota</taxon>
        <taxon>Viridiplantae</taxon>
        <taxon>Streptophyta</taxon>
        <taxon>Embryophyta</taxon>
        <taxon>Tracheophyta</taxon>
        <taxon>Spermatophyta</taxon>
        <taxon>Magnoliopsida</taxon>
        <taxon>Liliopsida</taxon>
        <taxon>Poales</taxon>
        <taxon>Poaceae</taxon>
        <taxon>BOP clade</taxon>
        <taxon>Oryzoideae</taxon>
        <taxon>Oryzeae</taxon>
        <taxon>Oryzinae</taxon>
        <taxon>Oryza</taxon>
    </lineage>
</organism>